<evidence type="ECO:0000313" key="19">
    <source>
        <dbReference type="EMBL" id="MVT10599.1"/>
    </source>
</evidence>
<evidence type="ECO:0000256" key="8">
    <source>
        <dbReference type="ARBA" id="ARBA00023004"/>
    </source>
</evidence>
<feature type="domain" description="TonB-dependent receptor plug" evidence="18">
    <location>
        <begin position="61"/>
        <end position="159"/>
    </location>
</feature>
<feature type="chain" id="PRO_5029652439" evidence="16">
    <location>
        <begin position="23"/>
        <end position="712"/>
    </location>
</feature>
<dbReference type="InterPro" id="IPR039426">
    <property type="entry name" value="TonB-dep_rcpt-like"/>
</dbReference>
<dbReference type="AlphaFoldDB" id="A0A7K1U8A4"/>
<dbReference type="InterPro" id="IPR010105">
    <property type="entry name" value="TonB_sidphr_rcpt"/>
</dbReference>
<evidence type="ECO:0000256" key="16">
    <source>
        <dbReference type="SAM" id="SignalP"/>
    </source>
</evidence>
<dbReference type="InterPro" id="IPR037066">
    <property type="entry name" value="Plug_dom_sf"/>
</dbReference>
<dbReference type="Pfam" id="PF00593">
    <property type="entry name" value="TonB_dep_Rec_b-barrel"/>
    <property type="match status" value="1"/>
</dbReference>
<organism evidence="19 20">
    <name type="scientific">Chitinophaga tropicalis</name>
    <dbReference type="NCBI Taxonomy" id="2683588"/>
    <lineage>
        <taxon>Bacteria</taxon>
        <taxon>Pseudomonadati</taxon>
        <taxon>Bacteroidota</taxon>
        <taxon>Chitinophagia</taxon>
        <taxon>Chitinophagales</taxon>
        <taxon>Chitinophagaceae</taxon>
        <taxon>Chitinophaga</taxon>
    </lineage>
</organism>
<keyword evidence="4 14" id="KW-1134">Transmembrane beta strand</keyword>
<keyword evidence="7 16" id="KW-0732">Signal</keyword>
<keyword evidence="11 14" id="KW-0472">Membrane</keyword>
<dbReference type="SUPFAM" id="SSF56935">
    <property type="entry name" value="Porins"/>
    <property type="match status" value="1"/>
</dbReference>
<keyword evidence="8" id="KW-0408">Iron</keyword>
<evidence type="ECO:0000256" key="1">
    <source>
        <dbReference type="ARBA" id="ARBA00004571"/>
    </source>
</evidence>
<keyword evidence="6 14" id="KW-0812">Transmembrane</keyword>
<keyword evidence="10 15" id="KW-0798">TonB box</keyword>
<dbReference type="GO" id="GO:0015344">
    <property type="term" value="F:siderophore uptake transmembrane transporter activity"/>
    <property type="evidence" value="ECO:0007669"/>
    <property type="project" value="TreeGrafter"/>
</dbReference>
<dbReference type="PROSITE" id="PS51257">
    <property type="entry name" value="PROKAR_LIPOPROTEIN"/>
    <property type="match status" value="1"/>
</dbReference>
<evidence type="ECO:0000256" key="3">
    <source>
        <dbReference type="ARBA" id="ARBA00022448"/>
    </source>
</evidence>
<keyword evidence="13 14" id="KW-0998">Cell outer membrane</keyword>
<evidence type="ECO:0000256" key="11">
    <source>
        <dbReference type="ARBA" id="ARBA00023136"/>
    </source>
</evidence>
<keyword evidence="5" id="KW-0410">Iron transport</keyword>
<dbReference type="PANTHER" id="PTHR32552:SF68">
    <property type="entry name" value="FERRICHROME OUTER MEMBRANE TRANSPORTER_PHAGE RECEPTOR"/>
    <property type="match status" value="1"/>
</dbReference>
<comment type="similarity">
    <text evidence="2 14 15">Belongs to the TonB-dependent receptor family.</text>
</comment>
<evidence type="ECO:0000256" key="12">
    <source>
        <dbReference type="ARBA" id="ARBA00023170"/>
    </source>
</evidence>
<protein>
    <submittedName>
        <fullName evidence="19">TonB-dependent siderophore receptor</fullName>
    </submittedName>
</protein>
<sequence length="712" mass="78995">MLINKISLSGVLFITFSCSAFAQHAKDSLRTHHLKEVNIETRKRTVKTDSLSATLKIGGPLLETPQNITGVSNRLLQLQGGFELKDALRNASGVYLSTDNVFSGANTITLRGFNANISRNGLTGGGTYENSQEDEALIESVEIIKGPAGFINGYGEPGGSINVVTKTPKTGKLLNVRLAAGSFNFYRAAVDAGSAVREKGFSYRINAVAESQEYFADWFKKEKYVLAPVVQYNFNKRTYLLAEYNMQLSRAKNGTQFTKGAYDSTILKDRRANNYMADPGLPVSKADEHTVRLLFVHAFNDNWKLTSQSSAKRSPYDQWTMYKGGTFNAVSFNADGTTTRSSFNHARKNLTGSTQLFLNGKFSTGRRITHRILTGIDYTRSEDSIYQAVGARQFAFDLSHLSYGINRDSLRLYNKLYTYNSLNEWMAAYAYDAVSLFDKVIVSFGGRFTYNEVSKRSYSAPIYKNYYYHSFTPRAGITWMIMNSMSLYAVYDQSFQPQVGVSSTGALYVPLRSKNTEAGLKKEWFGGLLSTSVSAYIIKRNNVLSYDAAAGMTRQIGQVRSKGLELDVLGMPIDNLTVSANYTLLSSIVSEDANPDNIGKRYARGPKQQLNAWAMYQVKEGALKGVSFSLGETTVMKRGTAANVNMPDFTKLDGSIGYEHGKYTARLLLDNITNKRYMASGDRKAGNASTGIWYYTEGAPFSAKLQIGIRLY</sequence>
<comment type="subcellular location">
    <subcellularLocation>
        <location evidence="1 14">Cell outer membrane</location>
        <topology evidence="1 14">Multi-pass membrane protein</topology>
    </subcellularLocation>
</comment>
<dbReference type="Gene3D" id="2.170.130.10">
    <property type="entry name" value="TonB-dependent receptor, plug domain"/>
    <property type="match status" value="1"/>
</dbReference>
<dbReference type="NCBIfam" id="TIGR01783">
    <property type="entry name" value="TonB-siderophor"/>
    <property type="match status" value="1"/>
</dbReference>
<feature type="signal peptide" evidence="16">
    <location>
        <begin position="1"/>
        <end position="22"/>
    </location>
</feature>
<dbReference type="RefSeq" id="WP_157308040.1">
    <property type="nucleotide sequence ID" value="NZ_WRXN01000009.1"/>
</dbReference>
<keyword evidence="20" id="KW-1185">Reference proteome</keyword>
<feature type="domain" description="TonB-dependent receptor-like beta-barrel" evidence="17">
    <location>
        <begin position="237"/>
        <end position="671"/>
    </location>
</feature>
<evidence type="ECO:0000256" key="15">
    <source>
        <dbReference type="RuleBase" id="RU003357"/>
    </source>
</evidence>
<dbReference type="GO" id="GO:0038023">
    <property type="term" value="F:signaling receptor activity"/>
    <property type="evidence" value="ECO:0007669"/>
    <property type="project" value="InterPro"/>
</dbReference>
<dbReference type="PROSITE" id="PS52016">
    <property type="entry name" value="TONB_DEPENDENT_REC_3"/>
    <property type="match status" value="1"/>
</dbReference>
<evidence type="ECO:0000256" key="9">
    <source>
        <dbReference type="ARBA" id="ARBA00023065"/>
    </source>
</evidence>
<evidence type="ECO:0000256" key="10">
    <source>
        <dbReference type="ARBA" id="ARBA00023077"/>
    </source>
</evidence>
<dbReference type="Proteomes" id="UP000461730">
    <property type="component" value="Unassembled WGS sequence"/>
</dbReference>
<dbReference type="Pfam" id="PF07715">
    <property type="entry name" value="Plug"/>
    <property type="match status" value="1"/>
</dbReference>
<reference evidence="19 20" key="1">
    <citation type="submission" date="2019-12" db="EMBL/GenBank/DDBJ databases">
        <title>Chitinophaga sp. strain ysch24 (GDMCC 1.1355), whole genome shotgun sequence.</title>
        <authorList>
            <person name="Zhang X."/>
        </authorList>
    </citation>
    <scope>NUCLEOTIDE SEQUENCE [LARGE SCALE GENOMIC DNA]</scope>
    <source>
        <strain evidence="20">ysch24</strain>
    </source>
</reference>
<evidence type="ECO:0000256" key="5">
    <source>
        <dbReference type="ARBA" id="ARBA00022496"/>
    </source>
</evidence>
<gene>
    <name evidence="19" type="ORF">GO493_20175</name>
</gene>
<comment type="caution">
    <text evidence="19">The sequence shown here is derived from an EMBL/GenBank/DDBJ whole genome shotgun (WGS) entry which is preliminary data.</text>
</comment>
<evidence type="ECO:0000313" key="20">
    <source>
        <dbReference type="Proteomes" id="UP000461730"/>
    </source>
</evidence>
<dbReference type="GO" id="GO:0009279">
    <property type="term" value="C:cell outer membrane"/>
    <property type="evidence" value="ECO:0007669"/>
    <property type="project" value="UniProtKB-SubCell"/>
</dbReference>
<keyword evidence="9" id="KW-0406">Ion transport</keyword>
<dbReference type="EMBL" id="WRXN01000009">
    <property type="protein sequence ID" value="MVT10599.1"/>
    <property type="molecule type" value="Genomic_DNA"/>
</dbReference>
<dbReference type="GO" id="GO:0015891">
    <property type="term" value="P:siderophore transport"/>
    <property type="evidence" value="ECO:0007669"/>
    <property type="project" value="InterPro"/>
</dbReference>
<proteinExistence type="inferred from homology"/>
<evidence type="ECO:0000256" key="6">
    <source>
        <dbReference type="ARBA" id="ARBA00022692"/>
    </source>
</evidence>
<evidence type="ECO:0000259" key="17">
    <source>
        <dbReference type="Pfam" id="PF00593"/>
    </source>
</evidence>
<evidence type="ECO:0000256" key="4">
    <source>
        <dbReference type="ARBA" id="ARBA00022452"/>
    </source>
</evidence>
<dbReference type="CDD" id="cd01347">
    <property type="entry name" value="ligand_gated_channel"/>
    <property type="match status" value="1"/>
</dbReference>
<keyword evidence="3 14" id="KW-0813">Transport</keyword>
<dbReference type="PANTHER" id="PTHR32552">
    <property type="entry name" value="FERRICHROME IRON RECEPTOR-RELATED"/>
    <property type="match status" value="1"/>
</dbReference>
<dbReference type="InterPro" id="IPR012910">
    <property type="entry name" value="Plug_dom"/>
</dbReference>
<evidence type="ECO:0000256" key="13">
    <source>
        <dbReference type="ARBA" id="ARBA00023237"/>
    </source>
</evidence>
<dbReference type="Gene3D" id="2.40.170.20">
    <property type="entry name" value="TonB-dependent receptor, beta-barrel domain"/>
    <property type="match status" value="1"/>
</dbReference>
<dbReference type="InterPro" id="IPR000531">
    <property type="entry name" value="Beta-barrel_TonB"/>
</dbReference>
<name>A0A7K1U8A4_9BACT</name>
<evidence type="ECO:0000259" key="18">
    <source>
        <dbReference type="Pfam" id="PF07715"/>
    </source>
</evidence>
<keyword evidence="12 19" id="KW-0675">Receptor</keyword>
<evidence type="ECO:0000256" key="2">
    <source>
        <dbReference type="ARBA" id="ARBA00009810"/>
    </source>
</evidence>
<evidence type="ECO:0000256" key="7">
    <source>
        <dbReference type="ARBA" id="ARBA00022729"/>
    </source>
</evidence>
<evidence type="ECO:0000256" key="14">
    <source>
        <dbReference type="PROSITE-ProRule" id="PRU01360"/>
    </source>
</evidence>
<accession>A0A7K1U8A4</accession>
<dbReference type="InterPro" id="IPR036942">
    <property type="entry name" value="Beta-barrel_TonB_sf"/>
</dbReference>